<feature type="repeat" description="WD" evidence="3">
    <location>
        <begin position="1005"/>
        <end position="1048"/>
    </location>
</feature>
<feature type="repeat" description="WD" evidence="3">
    <location>
        <begin position="1139"/>
        <end position="1171"/>
    </location>
</feature>
<dbReference type="InterPro" id="IPR027417">
    <property type="entry name" value="P-loop_NTPase"/>
</dbReference>
<dbReference type="InterPro" id="IPR001680">
    <property type="entry name" value="WD40_rpt"/>
</dbReference>
<accession>A0A9P3UTD6</accession>
<organism evidence="5 6">
    <name type="scientific">Lyophyllum shimeji</name>
    <name type="common">Hon-shimeji</name>
    <name type="synonym">Tricholoma shimeji</name>
    <dbReference type="NCBI Taxonomy" id="47721"/>
    <lineage>
        <taxon>Eukaryota</taxon>
        <taxon>Fungi</taxon>
        <taxon>Dikarya</taxon>
        <taxon>Basidiomycota</taxon>
        <taxon>Agaricomycotina</taxon>
        <taxon>Agaricomycetes</taxon>
        <taxon>Agaricomycetidae</taxon>
        <taxon>Agaricales</taxon>
        <taxon>Tricholomatineae</taxon>
        <taxon>Lyophyllaceae</taxon>
        <taxon>Lyophyllum</taxon>
    </lineage>
</organism>
<dbReference type="InterPro" id="IPR036322">
    <property type="entry name" value="WD40_repeat_dom_sf"/>
</dbReference>
<dbReference type="SUPFAM" id="SSF52540">
    <property type="entry name" value="P-loop containing nucleoside triphosphate hydrolases"/>
    <property type="match status" value="1"/>
</dbReference>
<dbReference type="InterPro" id="IPR007111">
    <property type="entry name" value="NACHT_NTPase"/>
</dbReference>
<dbReference type="OrthoDB" id="163438at2759"/>
<name>A0A9P3UTD6_LYOSH</name>
<dbReference type="PROSITE" id="PS00678">
    <property type="entry name" value="WD_REPEATS_1"/>
    <property type="match status" value="4"/>
</dbReference>
<evidence type="ECO:0000256" key="2">
    <source>
        <dbReference type="ARBA" id="ARBA00022737"/>
    </source>
</evidence>
<dbReference type="PANTHER" id="PTHR22847:SF637">
    <property type="entry name" value="WD REPEAT DOMAIN 5B"/>
    <property type="match status" value="1"/>
</dbReference>
<dbReference type="SMART" id="SM00320">
    <property type="entry name" value="WD40"/>
    <property type="match status" value="9"/>
</dbReference>
<reference evidence="5" key="1">
    <citation type="submission" date="2022-07" db="EMBL/GenBank/DDBJ databases">
        <title>The genome of Lyophyllum shimeji provides insight into the initial evolution of ectomycorrhizal fungal genome.</title>
        <authorList>
            <person name="Kobayashi Y."/>
            <person name="Shibata T."/>
            <person name="Hirakawa H."/>
            <person name="Shigenobu S."/>
            <person name="Nishiyama T."/>
            <person name="Yamada A."/>
            <person name="Hasebe M."/>
            <person name="Kawaguchi M."/>
        </authorList>
    </citation>
    <scope>NUCLEOTIDE SEQUENCE</scope>
    <source>
        <strain evidence="5">AT787</strain>
    </source>
</reference>
<evidence type="ECO:0000256" key="1">
    <source>
        <dbReference type="ARBA" id="ARBA00022574"/>
    </source>
</evidence>
<keyword evidence="1 3" id="KW-0853">WD repeat</keyword>
<evidence type="ECO:0000313" key="6">
    <source>
        <dbReference type="Proteomes" id="UP001063166"/>
    </source>
</evidence>
<comment type="caution">
    <text evidence="5">The sequence shown here is derived from an EMBL/GenBank/DDBJ whole genome shotgun (WGS) entry which is preliminary data.</text>
</comment>
<dbReference type="PROSITE" id="PS50837">
    <property type="entry name" value="NACHT"/>
    <property type="match status" value="1"/>
</dbReference>
<dbReference type="CDD" id="cd00200">
    <property type="entry name" value="WD40"/>
    <property type="match status" value="1"/>
</dbReference>
<dbReference type="InterPro" id="IPR020472">
    <property type="entry name" value="WD40_PAC1"/>
</dbReference>
<feature type="repeat" description="WD" evidence="3">
    <location>
        <begin position="833"/>
        <end position="874"/>
    </location>
</feature>
<feature type="repeat" description="WD" evidence="3">
    <location>
        <begin position="962"/>
        <end position="1003"/>
    </location>
</feature>
<dbReference type="InterPro" id="IPR056884">
    <property type="entry name" value="NPHP3-like_N"/>
</dbReference>
<feature type="repeat" description="WD" evidence="3">
    <location>
        <begin position="919"/>
        <end position="960"/>
    </location>
</feature>
<protein>
    <recommendedName>
        <fullName evidence="4">NACHT domain-containing protein</fullName>
    </recommendedName>
</protein>
<dbReference type="SUPFAM" id="SSF50978">
    <property type="entry name" value="WD40 repeat-like"/>
    <property type="match status" value="1"/>
</dbReference>
<dbReference type="Pfam" id="PF00400">
    <property type="entry name" value="WD40"/>
    <property type="match status" value="7"/>
</dbReference>
<dbReference type="SUPFAM" id="SSF50998">
    <property type="entry name" value="Quinoprotein alcohol dehydrogenase-like"/>
    <property type="match status" value="1"/>
</dbReference>
<evidence type="ECO:0000259" key="4">
    <source>
        <dbReference type="PROSITE" id="PS50837"/>
    </source>
</evidence>
<dbReference type="PANTHER" id="PTHR22847">
    <property type="entry name" value="WD40 REPEAT PROTEIN"/>
    <property type="match status" value="1"/>
</dbReference>
<dbReference type="InterPro" id="IPR015943">
    <property type="entry name" value="WD40/YVTN_repeat-like_dom_sf"/>
</dbReference>
<gene>
    <name evidence="5" type="ORF">LshimejAT787_1100560</name>
</gene>
<feature type="repeat" description="WD" evidence="3">
    <location>
        <begin position="876"/>
        <end position="911"/>
    </location>
</feature>
<dbReference type="PROSITE" id="PS50082">
    <property type="entry name" value="WD_REPEATS_2"/>
    <property type="match status" value="6"/>
</dbReference>
<keyword evidence="6" id="KW-1185">Reference proteome</keyword>
<dbReference type="InterPro" id="IPR011047">
    <property type="entry name" value="Quinoprotein_ADH-like_sf"/>
</dbReference>
<proteinExistence type="predicted"/>
<dbReference type="Gene3D" id="2.130.10.10">
    <property type="entry name" value="YVTN repeat-like/Quinoprotein amine dehydrogenase"/>
    <property type="match status" value="3"/>
</dbReference>
<evidence type="ECO:0000313" key="5">
    <source>
        <dbReference type="EMBL" id="GLB42041.1"/>
    </source>
</evidence>
<dbReference type="EMBL" id="BRPK01000011">
    <property type="protein sequence ID" value="GLB42041.1"/>
    <property type="molecule type" value="Genomic_DNA"/>
</dbReference>
<dbReference type="Pfam" id="PF24883">
    <property type="entry name" value="NPHP3_N"/>
    <property type="match status" value="1"/>
</dbReference>
<dbReference type="Gene3D" id="3.40.50.300">
    <property type="entry name" value="P-loop containing nucleotide triphosphate hydrolases"/>
    <property type="match status" value="1"/>
</dbReference>
<keyword evidence="2" id="KW-0677">Repeat</keyword>
<feature type="domain" description="NACHT" evidence="4">
    <location>
        <begin position="273"/>
        <end position="423"/>
    </location>
</feature>
<dbReference type="PRINTS" id="PR00320">
    <property type="entry name" value="GPROTEINBRPT"/>
</dbReference>
<evidence type="ECO:0000256" key="3">
    <source>
        <dbReference type="PROSITE-ProRule" id="PRU00221"/>
    </source>
</evidence>
<dbReference type="Proteomes" id="UP001063166">
    <property type="component" value="Unassembled WGS sequence"/>
</dbReference>
<dbReference type="GO" id="GO:1990234">
    <property type="term" value="C:transferase complex"/>
    <property type="evidence" value="ECO:0007669"/>
    <property type="project" value="UniProtKB-ARBA"/>
</dbReference>
<dbReference type="InterPro" id="IPR019775">
    <property type="entry name" value="WD40_repeat_CS"/>
</dbReference>
<dbReference type="PROSITE" id="PS50294">
    <property type="entry name" value="WD_REPEATS_REGION"/>
    <property type="match status" value="4"/>
</dbReference>
<sequence length="1302" mass="143140">MATTSQRLTPIAPWGPWELDKDFFSALSRWTLDHPETALDRVLKNVCDAIDAGKRYSDVVPDKPFPARTLILGLANLVELGRVVSGAKLEVRTFATEIIGWVGDMKSSFASAENGEFTEATWKNMQKMRDVIDEICTWAVKRLKEGRWSLSNLKIRNEIAEFKRRFNEARELFRDRSFIRISGGIDAISRTLFMVIEYIGTMMFMLQNIRGILTRWVGTEDRRKYLAAALNPHTVPDPTYDRQGKEPCDEGTRVEILAEMRDWINNITPGSQNFLWLTGDPGCGKSAITATIARRCKDHDELWAQFFINRNNAATTDPNSYFPSIARQLAARSPDIELVIHEALMLRPSLVDSISADQAAKLFTDAIAAASKINRMSPVVIVIDGLDETNKQRLEDTATIFSTLFEALPQYSNAKILISSRTDDEIHRPFRKMLKAEYIKHIHLDTSAPSSIRDVSNYLRKQLDKIAQRHGLNATVWPEHRIDMLTSHACGLFIWAVTVAKFLDAQLTKFGTERLSHVLDRLDSKAMRDINNLYGTVLDLTYADTDTDDWELETLRRVLGAIVVLQEPMSLSNLGSLLNLRQHPHSDPVDIQNFVRRLRTILVAGTDEINDTTIPRLHKSFVEFITGESADRRYRIDPAASNAEVAVQCLHHLTETYSGIRAAQFKSTASRSLPVHLLYAVKFHISHLSQLKAGIVIDSGDLNVNLAELHTLLRSSSNAQCLGPLRIGRSKDGSQVLTTLDNRTHVWDGAGGHPVVDTPVSAQLTTPDNHTDAWDGAGGHPVIVTPVSAQFYHGRAVGCLSISPDGKQVAFGSSDGVIRTLDVQTYNPLGSPWTGHTGWATTLCFSPDGKLLASGCFDNTIFIWDTTTGQPIGTPLIGHGASVSSVIFSPDSKHIVSASHDGTLRVWDARNCRPIGPPLHGHRGPVYCVTLSSDGAQILSSSADGTIRRWDFLTGQPIGPPLESGGGPVSGVAISRDSNLIVSGSADRTISLWDARTGRRIGSPWVGHTSSVLSVTFSRSEGHVLSLSCTGNESLRLWDVQTGRTIMEFTDFGRDTKHSAALTPDGKQVISGGPTGLRIWDIPRTFLDHILQTTFTAFAPSGDLVLSGDSDHTVRFCSRRSRVMDIPFLPEVAQEGFDHQGAGTALSSVIFSPDESRVAGVSSNGTIYLWDSDVDGETGSLLGFSPPNSIDSTESLSFTSDGLSIAVTPINSAERPSVWVAKDGKLVNVPGPEVPQPLEIHESMFFDVAQTPHTYAGANNSRLRTVRCYPRRESDTGTWAFVNNHIIRAGDDGVAIVVPVSR</sequence>